<proteinExistence type="predicted"/>
<protein>
    <submittedName>
        <fullName evidence="1">Uncharacterized protein</fullName>
    </submittedName>
</protein>
<dbReference type="EMBL" id="GBXM01064393">
    <property type="protein sequence ID" value="JAH44184.1"/>
    <property type="molecule type" value="Transcribed_RNA"/>
</dbReference>
<organism evidence="1">
    <name type="scientific">Anguilla anguilla</name>
    <name type="common">European freshwater eel</name>
    <name type="synonym">Muraena anguilla</name>
    <dbReference type="NCBI Taxonomy" id="7936"/>
    <lineage>
        <taxon>Eukaryota</taxon>
        <taxon>Metazoa</taxon>
        <taxon>Chordata</taxon>
        <taxon>Craniata</taxon>
        <taxon>Vertebrata</taxon>
        <taxon>Euteleostomi</taxon>
        <taxon>Actinopterygii</taxon>
        <taxon>Neopterygii</taxon>
        <taxon>Teleostei</taxon>
        <taxon>Anguilliformes</taxon>
        <taxon>Anguillidae</taxon>
        <taxon>Anguilla</taxon>
    </lineage>
</organism>
<evidence type="ECO:0000313" key="1">
    <source>
        <dbReference type="EMBL" id="JAH44184.1"/>
    </source>
</evidence>
<accession>A0A0E9SS38</accession>
<dbReference type="AlphaFoldDB" id="A0A0E9SS38"/>
<reference evidence="1" key="1">
    <citation type="submission" date="2014-11" db="EMBL/GenBank/DDBJ databases">
        <authorList>
            <person name="Amaro Gonzalez C."/>
        </authorList>
    </citation>
    <scope>NUCLEOTIDE SEQUENCE</scope>
</reference>
<reference evidence="1" key="2">
    <citation type="journal article" date="2015" name="Fish Shellfish Immunol.">
        <title>Early steps in the European eel (Anguilla anguilla)-Vibrio vulnificus interaction in the gills: Role of the RtxA13 toxin.</title>
        <authorList>
            <person name="Callol A."/>
            <person name="Pajuelo D."/>
            <person name="Ebbesson L."/>
            <person name="Teles M."/>
            <person name="MacKenzie S."/>
            <person name="Amaro C."/>
        </authorList>
    </citation>
    <scope>NUCLEOTIDE SEQUENCE</scope>
</reference>
<sequence>MLNTESNEGWYKNCHKALDSKPLCLLLTVPHDSLPEWKILTLMV</sequence>
<name>A0A0E9SS38_ANGAN</name>